<accession>A0A4S8PUF4</accession>
<dbReference type="AlphaFoldDB" id="A0A4S8PUF4"/>
<evidence type="ECO:0000256" key="1">
    <source>
        <dbReference type="ARBA" id="ARBA00023015"/>
    </source>
</evidence>
<proteinExistence type="predicted"/>
<evidence type="ECO:0000256" key="2">
    <source>
        <dbReference type="ARBA" id="ARBA00023125"/>
    </source>
</evidence>
<evidence type="ECO:0000259" key="5">
    <source>
        <dbReference type="PROSITE" id="PS50977"/>
    </source>
</evidence>
<dbReference type="InterPro" id="IPR001647">
    <property type="entry name" value="HTH_TetR"/>
</dbReference>
<dbReference type="InterPro" id="IPR009057">
    <property type="entry name" value="Homeodomain-like_sf"/>
</dbReference>
<comment type="caution">
    <text evidence="6">The sequence shown here is derived from an EMBL/GenBank/DDBJ whole genome shotgun (WGS) entry which is preliminary data.</text>
</comment>
<dbReference type="InterPro" id="IPR041347">
    <property type="entry name" value="MftR_C"/>
</dbReference>
<evidence type="ECO:0000256" key="4">
    <source>
        <dbReference type="PROSITE-ProRule" id="PRU00335"/>
    </source>
</evidence>
<organism evidence="6 7">
    <name type="scientific">Glycomyces buryatensis</name>
    <dbReference type="NCBI Taxonomy" id="2570927"/>
    <lineage>
        <taxon>Bacteria</taxon>
        <taxon>Bacillati</taxon>
        <taxon>Actinomycetota</taxon>
        <taxon>Actinomycetes</taxon>
        <taxon>Glycomycetales</taxon>
        <taxon>Glycomycetaceae</taxon>
        <taxon>Glycomyces</taxon>
    </lineage>
</organism>
<dbReference type="SUPFAM" id="SSF46689">
    <property type="entry name" value="Homeodomain-like"/>
    <property type="match status" value="1"/>
</dbReference>
<keyword evidence="7" id="KW-1185">Reference proteome</keyword>
<dbReference type="Pfam" id="PF17754">
    <property type="entry name" value="TetR_C_14"/>
    <property type="match status" value="1"/>
</dbReference>
<dbReference type="PROSITE" id="PS50977">
    <property type="entry name" value="HTH_TETR_2"/>
    <property type="match status" value="1"/>
</dbReference>
<protein>
    <submittedName>
        <fullName evidence="6">TetR family transcriptional regulator</fullName>
    </submittedName>
</protein>
<dbReference type="PANTHER" id="PTHR30055">
    <property type="entry name" value="HTH-TYPE TRANSCRIPTIONAL REGULATOR RUTR"/>
    <property type="match status" value="1"/>
</dbReference>
<keyword evidence="1" id="KW-0805">Transcription regulation</keyword>
<dbReference type="RefSeq" id="WP_136537396.1">
    <property type="nucleotide sequence ID" value="NZ_STGY01000083.1"/>
</dbReference>
<name>A0A4S8PUF4_9ACTN</name>
<dbReference type="InterPro" id="IPR050109">
    <property type="entry name" value="HTH-type_TetR-like_transc_reg"/>
</dbReference>
<dbReference type="PANTHER" id="PTHR30055:SF238">
    <property type="entry name" value="MYCOFACTOCIN BIOSYNTHESIS TRANSCRIPTIONAL REGULATOR MFTR-RELATED"/>
    <property type="match status" value="1"/>
</dbReference>
<keyword evidence="3" id="KW-0804">Transcription</keyword>
<feature type="DNA-binding region" description="H-T-H motif" evidence="4">
    <location>
        <begin position="37"/>
        <end position="56"/>
    </location>
</feature>
<keyword evidence="2 4" id="KW-0238">DNA-binding</keyword>
<dbReference type="Proteomes" id="UP000308760">
    <property type="component" value="Unassembled WGS sequence"/>
</dbReference>
<dbReference type="GO" id="GO:0000976">
    <property type="term" value="F:transcription cis-regulatory region binding"/>
    <property type="evidence" value="ECO:0007669"/>
    <property type="project" value="TreeGrafter"/>
</dbReference>
<evidence type="ECO:0000256" key="3">
    <source>
        <dbReference type="ARBA" id="ARBA00023163"/>
    </source>
</evidence>
<dbReference type="EMBL" id="STGY01000083">
    <property type="protein sequence ID" value="THV33515.1"/>
    <property type="molecule type" value="Genomic_DNA"/>
</dbReference>
<dbReference type="Pfam" id="PF00440">
    <property type="entry name" value="TetR_N"/>
    <property type="match status" value="1"/>
</dbReference>
<dbReference type="Gene3D" id="1.10.357.10">
    <property type="entry name" value="Tetracycline Repressor, domain 2"/>
    <property type="match status" value="1"/>
</dbReference>
<dbReference type="GO" id="GO:0003700">
    <property type="term" value="F:DNA-binding transcription factor activity"/>
    <property type="evidence" value="ECO:0007669"/>
    <property type="project" value="TreeGrafter"/>
</dbReference>
<feature type="domain" description="HTH tetR-type" evidence="5">
    <location>
        <begin position="13"/>
        <end position="74"/>
    </location>
</feature>
<gene>
    <name evidence="6" type="ORF">FAB82_25600</name>
</gene>
<evidence type="ECO:0000313" key="7">
    <source>
        <dbReference type="Proteomes" id="UP000308760"/>
    </source>
</evidence>
<evidence type="ECO:0000313" key="6">
    <source>
        <dbReference type="EMBL" id="THV33515.1"/>
    </source>
</evidence>
<dbReference type="OrthoDB" id="8688418at2"/>
<sequence>MEDVRGLRERKKAATKSALSQAALRLAMEKGSLDAVTADAIAAEAGVSTRTFHNYFPSKEEAFLYDFNELTGLLLAGLRERVAHQRVWDAFRDSCIALDLDNRFDLTQMQCREELIHNSPQLIKYQAGQFMELFKEALGIVADATGTDPQDMLPKLLLGNALIAMKTANEHWIANPAGRTLAEAITEAFALIDQGITGPTTTSHS</sequence>
<reference evidence="6 7" key="2">
    <citation type="submission" date="2019-05" db="EMBL/GenBank/DDBJ databases">
        <title>Glycomyces buryatensis sp. nov.</title>
        <authorList>
            <person name="Nikitina E."/>
        </authorList>
    </citation>
    <scope>NUCLEOTIDE SEQUENCE [LARGE SCALE GENOMIC DNA]</scope>
    <source>
        <strain evidence="6 7">18</strain>
    </source>
</reference>
<reference evidence="7" key="1">
    <citation type="submission" date="2019-04" db="EMBL/GenBank/DDBJ databases">
        <title>Nocardioides xinjiangensis sp. nov.</title>
        <authorList>
            <person name="Liu S."/>
        </authorList>
    </citation>
    <scope>NUCLEOTIDE SEQUENCE [LARGE SCALE GENOMIC DNA]</scope>
    <source>
        <strain evidence="7">18</strain>
    </source>
</reference>
<dbReference type="Gene3D" id="1.10.10.60">
    <property type="entry name" value="Homeodomain-like"/>
    <property type="match status" value="1"/>
</dbReference>